<evidence type="ECO:0000313" key="5">
    <source>
        <dbReference type="EMBL" id="MCR9017401.1"/>
    </source>
</evidence>
<feature type="chain" id="PRO_5040876919" evidence="3">
    <location>
        <begin position="27"/>
        <end position="316"/>
    </location>
</feature>
<dbReference type="Proteomes" id="UP001142175">
    <property type="component" value="Unassembled WGS sequence"/>
</dbReference>
<dbReference type="GO" id="GO:0016020">
    <property type="term" value="C:membrane"/>
    <property type="evidence" value="ECO:0007669"/>
    <property type="project" value="TreeGrafter"/>
</dbReference>
<reference evidence="5" key="1">
    <citation type="submission" date="2022-08" db="EMBL/GenBank/DDBJ databases">
        <authorList>
            <person name="Zhang D."/>
        </authorList>
    </citation>
    <scope>NUCLEOTIDE SEQUENCE</scope>
    <source>
        <strain evidence="5">XJ19-11</strain>
    </source>
</reference>
<dbReference type="EMBL" id="JANSUY010000029">
    <property type="protein sequence ID" value="MCR9017401.1"/>
    <property type="molecule type" value="Genomic_DNA"/>
</dbReference>
<dbReference type="GO" id="GO:0005975">
    <property type="term" value="P:carbohydrate metabolic process"/>
    <property type="evidence" value="ECO:0007669"/>
    <property type="project" value="InterPro"/>
</dbReference>
<keyword evidence="3" id="KW-0732">Signal</keyword>
<comment type="caution">
    <text evidence="5">The sequence shown here is derived from an EMBL/GenBank/DDBJ whole genome shotgun (WGS) entry which is preliminary data.</text>
</comment>
<dbReference type="PANTHER" id="PTHR10587">
    <property type="entry name" value="GLYCOSYL TRANSFERASE-RELATED"/>
    <property type="match status" value="1"/>
</dbReference>
<keyword evidence="6" id="KW-1185">Reference proteome</keyword>
<dbReference type="InterPro" id="IPR002509">
    <property type="entry name" value="NODB_dom"/>
</dbReference>
<keyword evidence="1" id="KW-0479">Metal-binding</keyword>
<accession>A0A9X2P9M0</accession>
<evidence type="ECO:0000256" key="2">
    <source>
        <dbReference type="ARBA" id="ARBA00022801"/>
    </source>
</evidence>
<evidence type="ECO:0000256" key="3">
    <source>
        <dbReference type="SAM" id="SignalP"/>
    </source>
</evidence>
<keyword evidence="2" id="KW-0378">Hydrolase</keyword>
<protein>
    <submittedName>
        <fullName evidence="5">Polysaccharide deacetylase family protein</fullName>
    </submittedName>
</protein>
<gene>
    <name evidence="5" type="ORF">NU887_20360</name>
</gene>
<dbReference type="InterPro" id="IPR011330">
    <property type="entry name" value="Glyco_hydro/deAcase_b/a-brl"/>
</dbReference>
<dbReference type="InterPro" id="IPR050248">
    <property type="entry name" value="Polysacc_deacetylase_ArnD"/>
</dbReference>
<dbReference type="GO" id="GO:0016810">
    <property type="term" value="F:hydrolase activity, acting on carbon-nitrogen (but not peptide) bonds"/>
    <property type="evidence" value="ECO:0007669"/>
    <property type="project" value="InterPro"/>
</dbReference>
<evidence type="ECO:0000313" key="6">
    <source>
        <dbReference type="Proteomes" id="UP001142175"/>
    </source>
</evidence>
<evidence type="ECO:0000259" key="4">
    <source>
        <dbReference type="Pfam" id="PF01522"/>
    </source>
</evidence>
<dbReference type="SUPFAM" id="SSF88713">
    <property type="entry name" value="Glycoside hydrolase/deacetylase"/>
    <property type="match status" value="1"/>
</dbReference>
<feature type="signal peptide" evidence="3">
    <location>
        <begin position="1"/>
        <end position="26"/>
    </location>
</feature>
<dbReference type="RefSeq" id="WP_258425236.1">
    <property type="nucleotide sequence ID" value="NZ_JANSUY010000029.1"/>
</dbReference>
<organism evidence="5 6">
    <name type="scientific">Aquiflexum gelatinilyticum</name>
    <dbReference type="NCBI Taxonomy" id="2961943"/>
    <lineage>
        <taxon>Bacteria</taxon>
        <taxon>Pseudomonadati</taxon>
        <taxon>Bacteroidota</taxon>
        <taxon>Cytophagia</taxon>
        <taxon>Cytophagales</taxon>
        <taxon>Cyclobacteriaceae</taxon>
        <taxon>Aquiflexum</taxon>
    </lineage>
</organism>
<name>A0A9X2P9M0_9BACT</name>
<feature type="domain" description="NodB homology" evidence="4">
    <location>
        <begin position="27"/>
        <end position="152"/>
    </location>
</feature>
<dbReference type="GO" id="GO:0046872">
    <property type="term" value="F:metal ion binding"/>
    <property type="evidence" value="ECO:0007669"/>
    <property type="project" value="UniProtKB-KW"/>
</dbReference>
<dbReference type="Gene3D" id="3.20.20.370">
    <property type="entry name" value="Glycoside hydrolase/deacetylase"/>
    <property type="match status" value="1"/>
</dbReference>
<dbReference type="PANTHER" id="PTHR10587:SF133">
    <property type="entry name" value="CHITIN DEACETYLASE 1-RELATED"/>
    <property type="match status" value="1"/>
</dbReference>
<dbReference type="Pfam" id="PF01522">
    <property type="entry name" value="Polysacc_deac_1"/>
    <property type="match status" value="1"/>
</dbReference>
<evidence type="ECO:0000256" key="1">
    <source>
        <dbReference type="ARBA" id="ARBA00022723"/>
    </source>
</evidence>
<sequence length="316" mass="37593">MKRKPTYKWLLCLLTYLLFGSFSAYSQTNVAITIDDVPNTRQLKTDNFQSQLLYKLDSFNIPVAVFINEGLLYKTDSIARNFELLVDWAKKYFVTLGNHTFGHLRYSDVGFEPFKVDIEKGEFISQELAGKYNKPLQYFRFPFNDLGKDSVQHVLMDSFLKEKKYISTPFTVESSDWMINHIYEYYLSHAEPEKAKEIGELYVSKTLDYFRFFDSLSVEKYGRKVNQIFLCHDNALNSKYLGEIVRKLKVENYNFISLETALQDPVYNQENQYYQKWGVSWFYRWMPMQQERTLWMRLEPDMSKVESLYKNLTEGK</sequence>
<dbReference type="AlphaFoldDB" id="A0A9X2P9M0"/>
<proteinExistence type="predicted"/>